<protein>
    <recommendedName>
        <fullName evidence="2">PGG domain-containing protein</fullName>
    </recommendedName>
</protein>
<evidence type="ECO:0000259" key="2">
    <source>
        <dbReference type="Pfam" id="PF13962"/>
    </source>
</evidence>
<accession>A0AAU9N4D8</accession>
<dbReference type="Proteomes" id="UP001157418">
    <property type="component" value="Unassembled WGS sequence"/>
</dbReference>
<feature type="transmembrane region" description="Helical" evidence="1">
    <location>
        <begin position="528"/>
        <end position="552"/>
    </location>
</feature>
<evidence type="ECO:0000313" key="3">
    <source>
        <dbReference type="EMBL" id="CAH1433445.1"/>
    </source>
</evidence>
<dbReference type="Pfam" id="PF13962">
    <property type="entry name" value="PGG"/>
    <property type="match status" value="1"/>
</dbReference>
<dbReference type="PANTHER" id="PTHR24177:SF472">
    <property type="entry name" value="PGG DOMAIN-CONTAINING PROTEIN"/>
    <property type="match status" value="1"/>
</dbReference>
<keyword evidence="1" id="KW-1133">Transmembrane helix</keyword>
<dbReference type="GO" id="GO:0016020">
    <property type="term" value="C:membrane"/>
    <property type="evidence" value="ECO:0007669"/>
    <property type="project" value="TreeGrafter"/>
</dbReference>
<feature type="domain" description="PGG" evidence="2">
    <location>
        <begin position="480"/>
        <end position="593"/>
    </location>
</feature>
<dbReference type="SUPFAM" id="SSF48403">
    <property type="entry name" value="Ankyrin repeat"/>
    <property type="match status" value="1"/>
</dbReference>
<evidence type="ECO:0000313" key="4">
    <source>
        <dbReference type="Proteomes" id="UP001157418"/>
    </source>
</evidence>
<dbReference type="AlphaFoldDB" id="A0AAU9N4D8"/>
<dbReference type="Gene3D" id="1.25.40.20">
    <property type="entry name" value="Ankyrin repeat-containing domain"/>
    <property type="match status" value="1"/>
</dbReference>
<feature type="transmembrane region" description="Helical" evidence="1">
    <location>
        <begin position="601"/>
        <end position="620"/>
    </location>
</feature>
<dbReference type="InterPro" id="IPR036770">
    <property type="entry name" value="Ankyrin_rpt-contain_sf"/>
</dbReference>
<dbReference type="Pfam" id="PF12796">
    <property type="entry name" value="Ank_2"/>
    <property type="match status" value="1"/>
</dbReference>
<name>A0AAU9N4D8_9ASTR</name>
<comment type="caution">
    <text evidence="3">The sequence shown here is derived from an EMBL/GenBank/DDBJ whole genome shotgun (WGS) entry which is preliminary data.</text>
</comment>
<keyword evidence="4" id="KW-1185">Reference proteome</keyword>
<dbReference type="PANTHER" id="PTHR24177">
    <property type="entry name" value="CASKIN"/>
    <property type="match status" value="1"/>
</dbReference>
<dbReference type="SMART" id="SM00248">
    <property type="entry name" value="ANK"/>
    <property type="match status" value="6"/>
</dbReference>
<dbReference type="EMBL" id="CAKMRJ010003334">
    <property type="protein sequence ID" value="CAH1433445.1"/>
    <property type="molecule type" value="Genomic_DNA"/>
</dbReference>
<proteinExistence type="predicted"/>
<reference evidence="3 4" key="1">
    <citation type="submission" date="2022-01" db="EMBL/GenBank/DDBJ databases">
        <authorList>
            <person name="Xiong W."/>
            <person name="Schranz E."/>
        </authorList>
    </citation>
    <scope>NUCLEOTIDE SEQUENCE [LARGE SCALE GENOMIC DNA]</scope>
</reference>
<organism evidence="3 4">
    <name type="scientific">Lactuca virosa</name>
    <dbReference type="NCBI Taxonomy" id="75947"/>
    <lineage>
        <taxon>Eukaryota</taxon>
        <taxon>Viridiplantae</taxon>
        <taxon>Streptophyta</taxon>
        <taxon>Embryophyta</taxon>
        <taxon>Tracheophyta</taxon>
        <taxon>Spermatophyta</taxon>
        <taxon>Magnoliopsida</taxon>
        <taxon>eudicotyledons</taxon>
        <taxon>Gunneridae</taxon>
        <taxon>Pentapetalae</taxon>
        <taxon>asterids</taxon>
        <taxon>campanulids</taxon>
        <taxon>Asterales</taxon>
        <taxon>Asteraceae</taxon>
        <taxon>Cichorioideae</taxon>
        <taxon>Cichorieae</taxon>
        <taxon>Lactucinae</taxon>
        <taxon>Lactuca</taxon>
    </lineage>
</organism>
<keyword evidence="1" id="KW-0812">Transmembrane</keyword>
<dbReference type="InterPro" id="IPR026961">
    <property type="entry name" value="PGG_dom"/>
</dbReference>
<sequence>MYNIIHKLQLSLILSNLSKITLQLQFQPFSCSSSEIMAANIPLIPVKENHQLVVAPIARNTFYQLPVKNPCGDLLADNRRKDYLEICIPLYEASMTGNWPHAKTILEEHPEVIRSSITENYETALHIASSAKNTHFVENLVKMMTKEDLELQNKNLNTALSLAAAAGTVDIAKLMVEKNKGLLTIPGSQGMMPLYMAALFGNSEMVKYLYSKSQKLHDDGWTQQNRGWLLVKCVESDLFDVALDILKDYPELGDDGQVLQVLARKPDAFTRKDPNFIRRFYHKICEVLGRTIGCAEKKSHAVEIVRFIWQRIVQKSKSQIDDIIRGPRTRIGNRDVYNSRMLFVAAETGNTAFIIELIRLYPDLIWKVNNDNQSIFHVAVIHRHESIYNLLYELGSMKDLITPLKDQIENNMLHLVGKVAKKKRLDIVSGVALQMQRELLWFKEVEQMIPPTYRERKNKEGLTPYELFTKEHKDLVNQGEKWMKGTANQCMVVAALIATIVFAAAFTVPGGYDQTYGPPLYLKKGAFIAFAISDAISLFASSASIIMFLSVLTSRYAEHDFLESIPKKLMTGLATLFLSITTMMIAFSVSFFILYHNKLRWVPFLISLFATMPVILFAMLQYPLLADVFRSTYASRYLFKPKKRSLYVRHPKF</sequence>
<keyword evidence="1" id="KW-0472">Membrane</keyword>
<dbReference type="InterPro" id="IPR002110">
    <property type="entry name" value="Ankyrin_rpt"/>
</dbReference>
<evidence type="ECO:0000256" key="1">
    <source>
        <dbReference type="SAM" id="Phobius"/>
    </source>
</evidence>
<feature type="transmembrane region" description="Helical" evidence="1">
    <location>
        <begin position="490"/>
        <end position="508"/>
    </location>
</feature>
<gene>
    <name evidence="3" type="ORF">LVIROSA_LOCUS20034</name>
</gene>
<feature type="transmembrane region" description="Helical" evidence="1">
    <location>
        <begin position="573"/>
        <end position="595"/>
    </location>
</feature>